<organism evidence="2 3">
    <name type="scientific">Xanthomonas arboricola pv. populi</name>
    <dbReference type="NCBI Taxonomy" id="487823"/>
    <lineage>
        <taxon>Bacteria</taxon>
        <taxon>Pseudomonadati</taxon>
        <taxon>Pseudomonadota</taxon>
        <taxon>Gammaproteobacteria</taxon>
        <taxon>Lysobacterales</taxon>
        <taxon>Lysobacteraceae</taxon>
        <taxon>Xanthomonas</taxon>
    </lineage>
</organism>
<evidence type="ECO:0000313" key="3">
    <source>
        <dbReference type="Proteomes" id="UP000238270"/>
    </source>
</evidence>
<dbReference type="SMART" id="SM00987">
    <property type="entry name" value="UreE_C"/>
    <property type="match status" value="1"/>
</dbReference>
<evidence type="ECO:0000259" key="1">
    <source>
        <dbReference type="SMART" id="SM00986"/>
    </source>
</evidence>
<dbReference type="Gene3D" id="3.40.470.10">
    <property type="entry name" value="Uracil-DNA glycosylase-like domain"/>
    <property type="match status" value="1"/>
</dbReference>
<dbReference type="InterPro" id="IPR026353">
    <property type="entry name" value="Hypoxan-DNA_Glyclase"/>
</dbReference>
<dbReference type="NCBIfam" id="TIGR04274">
    <property type="entry name" value="hypoxanDNAglyco"/>
    <property type="match status" value="1"/>
</dbReference>
<reference evidence="2 3" key="1">
    <citation type="submission" date="2016-08" db="EMBL/GenBank/DDBJ databases">
        <title>Evolution of the type three secretion system and type three effector repertoires in Xanthomonas.</title>
        <authorList>
            <person name="Merda D."/>
            <person name="Briand M."/>
            <person name="Bosis E."/>
            <person name="Rousseau C."/>
            <person name="Portier P."/>
            <person name="Jacques M.-A."/>
            <person name="Fischer-Le Saux M."/>
        </authorList>
    </citation>
    <scope>NUCLEOTIDE SEQUENCE [LARGE SCALE GENOMIC DNA]</scope>
    <source>
        <strain evidence="2 3">CFBP 3122</strain>
    </source>
</reference>
<dbReference type="SMART" id="SM00986">
    <property type="entry name" value="UDG"/>
    <property type="match status" value="1"/>
</dbReference>
<evidence type="ECO:0000313" key="2">
    <source>
        <dbReference type="EMBL" id="PPT77459.1"/>
    </source>
</evidence>
<dbReference type="SUPFAM" id="SSF52141">
    <property type="entry name" value="Uracil-DNA glycosylase-like"/>
    <property type="match status" value="1"/>
</dbReference>
<dbReference type="InterPro" id="IPR036895">
    <property type="entry name" value="Uracil-DNA_glycosylase-like_sf"/>
</dbReference>
<name>A0A2S6Z7L4_9XANT</name>
<protein>
    <submittedName>
        <fullName evidence="2">DNA-deoxyinosine glycosylase</fullName>
    </submittedName>
</protein>
<dbReference type="Pfam" id="PF03167">
    <property type="entry name" value="UDG"/>
    <property type="match status" value="1"/>
</dbReference>
<dbReference type="Proteomes" id="UP000238270">
    <property type="component" value="Unassembled WGS sequence"/>
</dbReference>
<accession>A0A2S6Z7L4</accession>
<proteinExistence type="predicted"/>
<dbReference type="EMBL" id="MIGV01000004">
    <property type="protein sequence ID" value="PPT77459.1"/>
    <property type="molecule type" value="Genomic_DNA"/>
</dbReference>
<dbReference type="AlphaFoldDB" id="A0A2S6Z7L4"/>
<dbReference type="CDD" id="cd10032">
    <property type="entry name" value="UDG-F6_HDG"/>
    <property type="match status" value="1"/>
</dbReference>
<gene>
    <name evidence="2" type="ORF">XaplCFBP3122_05660</name>
</gene>
<comment type="caution">
    <text evidence="2">The sequence shown here is derived from an EMBL/GenBank/DDBJ whole genome shotgun (WGS) entry which is preliminary data.</text>
</comment>
<feature type="domain" description="Uracil-DNA glycosylase-like" evidence="1">
    <location>
        <begin position="24"/>
        <end position="182"/>
    </location>
</feature>
<sequence length="186" mass="19881">MQAEKDIHADAIAVTKIDLLQGLPAHIPDDCRVLVLGSMPGNVSLHAAMYYAHPRNRFWPLMQALLSVDAGLAYPARLQALADCGVGLWDVIGRCERRGSLDTAIVASSIVVNPLAARLATLPQLRAVACNGAAAAQAWRRHVQPLLPVALHTVPVWALPSTSPANAAWSLPRLCAAWQPLRDALG</sequence>
<dbReference type="InterPro" id="IPR005122">
    <property type="entry name" value="Uracil-DNA_glycosylase-like"/>
</dbReference>
<dbReference type="RefSeq" id="WP_104597256.1">
    <property type="nucleotide sequence ID" value="NZ_MIGV01000004.1"/>
</dbReference>